<feature type="domain" description="PAC" evidence="7">
    <location>
        <begin position="176"/>
        <end position="228"/>
    </location>
</feature>
<feature type="non-terminal residue" evidence="8">
    <location>
        <position position="1"/>
    </location>
</feature>
<dbReference type="GO" id="GO:0004673">
    <property type="term" value="F:protein histidine kinase activity"/>
    <property type="evidence" value="ECO:0007669"/>
    <property type="project" value="UniProtKB-EC"/>
</dbReference>
<accession>X0TWU1</accession>
<dbReference type="Pfam" id="PF08448">
    <property type="entry name" value="PAS_4"/>
    <property type="match status" value="1"/>
</dbReference>
<evidence type="ECO:0000256" key="3">
    <source>
        <dbReference type="ARBA" id="ARBA00022553"/>
    </source>
</evidence>
<sequence>ILQGIVDLIPPAWQYPEITCARVILNGQIFTTKGFKETIWNQTGDITSCGERIGALEVCYLEEKPERDEGPFLREERSLLYAIAERLGGIFERKQAEEELRENEKRYRALVEYMPALICRFLPDGTLSFVSSSYCNYFDKEPKELVGQNFFQFIPEEDREKVKKHFESLTYKKPMITYEHQVVAPNGEVRWQQWTDRALFDEKRNLIEYQSIGHDTTERKQAEEALRNSEERFRTFMETSSDLMHMADEVGNITYVNEAMCKTLGYSKEEMIGMHIRQVISEECMKDFDPKSEELVRKGRFTYEPTWITKN</sequence>
<dbReference type="Gene3D" id="3.30.450.20">
    <property type="entry name" value="PAS domain"/>
    <property type="match status" value="2"/>
</dbReference>
<keyword evidence="4" id="KW-0808">Transferase</keyword>
<dbReference type="SUPFAM" id="SSF55785">
    <property type="entry name" value="PYP-like sensor domain (PAS domain)"/>
    <property type="match status" value="2"/>
</dbReference>
<keyword evidence="3" id="KW-0597">Phosphoprotein</keyword>
<dbReference type="InterPro" id="IPR000014">
    <property type="entry name" value="PAS"/>
</dbReference>
<evidence type="ECO:0000313" key="8">
    <source>
        <dbReference type="EMBL" id="GAF92607.1"/>
    </source>
</evidence>
<evidence type="ECO:0000256" key="5">
    <source>
        <dbReference type="ARBA" id="ARBA00022777"/>
    </source>
</evidence>
<dbReference type="InterPro" id="IPR013767">
    <property type="entry name" value="PAS_fold"/>
</dbReference>
<reference evidence="8" key="1">
    <citation type="journal article" date="2014" name="Front. Microbiol.">
        <title>High frequency of phylogenetically diverse reductive dehalogenase-homologous genes in deep subseafloor sedimentary metagenomes.</title>
        <authorList>
            <person name="Kawai M."/>
            <person name="Futagami T."/>
            <person name="Toyoda A."/>
            <person name="Takaki Y."/>
            <person name="Nishi S."/>
            <person name="Hori S."/>
            <person name="Arai W."/>
            <person name="Tsubouchi T."/>
            <person name="Morono Y."/>
            <person name="Uchiyama I."/>
            <person name="Ito T."/>
            <person name="Fujiyama A."/>
            <person name="Inagaki F."/>
            <person name="Takami H."/>
        </authorList>
    </citation>
    <scope>NUCLEOTIDE SEQUENCE</scope>
    <source>
        <strain evidence="8">Expedition CK06-06</strain>
    </source>
</reference>
<dbReference type="EC" id="2.7.13.3" evidence="2"/>
<gene>
    <name evidence="8" type="ORF">S01H1_19214</name>
</gene>
<dbReference type="InterPro" id="IPR035965">
    <property type="entry name" value="PAS-like_dom_sf"/>
</dbReference>
<dbReference type="GO" id="GO:0006355">
    <property type="term" value="P:regulation of DNA-templated transcription"/>
    <property type="evidence" value="ECO:0007669"/>
    <property type="project" value="InterPro"/>
</dbReference>
<evidence type="ECO:0000256" key="2">
    <source>
        <dbReference type="ARBA" id="ARBA00012438"/>
    </source>
</evidence>
<keyword evidence="5" id="KW-0418">Kinase</keyword>
<dbReference type="PANTHER" id="PTHR43304:SF1">
    <property type="entry name" value="PAC DOMAIN-CONTAINING PROTEIN"/>
    <property type="match status" value="1"/>
</dbReference>
<dbReference type="NCBIfam" id="TIGR00229">
    <property type="entry name" value="sensory_box"/>
    <property type="match status" value="2"/>
</dbReference>
<dbReference type="CDD" id="cd00130">
    <property type="entry name" value="PAS"/>
    <property type="match status" value="2"/>
</dbReference>
<evidence type="ECO:0000259" key="6">
    <source>
        <dbReference type="PROSITE" id="PS50112"/>
    </source>
</evidence>
<dbReference type="SMART" id="SM00091">
    <property type="entry name" value="PAS"/>
    <property type="match status" value="2"/>
</dbReference>
<evidence type="ECO:0000256" key="1">
    <source>
        <dbReference type="ARBA" id="ARBA00000085"/>
    </source>
</evidence>
<comment type="catalytic activity">
    <reaction evidence="1">
        <text>ATP + protein L-histidine = ADP + protein N-phospho-L-histidine.</text>
        <dbReference type="EC" id="2.7.13.3"/>
    </reaction>
</comment>
<dbReference type="InterPro" id="IPR000700">
    <property type="entry name" value="PAS-assoc_C"/>
</dbReference>
<feature type="domain" description="PAS" evidence="6">
    <location>
        <begin position="229"/>
        <end position="299"/>
    </location>
</feature>
<protein>
    <recommendedName>
        <fullName evidence="2">histidine kinase</fullName>
        <ecNumber evidence="2">2.7.13.3</ecNumber>
    </recommendedName>
</protein>
<dbReference type="PANTHER" id="PTHR43304">
    <property type="entry name" value="PHYTOCHROME-LIKE PROTEIN CPH1"/>
    <property type="match status" value="1"/>
</dbReference>
<dbReference type="PROSITE" id="PS50113">
    <property type="entry name" value="PAC"/>
    <property type="match status" value="1"/>
</dbReference>
<name>X0TWU1_9ZZZZ</name>
<dbReference type="InterPro" id="IPR052162">
    <property type="entry name" value="Sensor_kinase/Photoreceptor"/>
</dbReference>
<organism evidence="8">
    <name type="scientific">marine sediment metagenome</name>
    <dbReference type="NCBI Taxonomy" id="412755"/>
    <lineage>
        <taxon>unclassified sequences</taxon>
        <taxon>metagenomes</taxon>
        <taxon>ecological metagenomes</taxon>
    </lineage>
</organism>
<evidence type="ECO:0000259" key="7">
    <source>
        <dbReference type="PROSITE" id="PS50113"/>
    </source>
</evidence>
<dbReference type="AlphaFoldDB" id="X0TWU1"/>
<comment type="caution">
    <text evidence="8">The sequence shown here is derived from an EMBL/GenBank/DDBJ whole genome shotgun (WGS) entry which is preliminary data.</text>
</comment>
<dbReference type="PROSITE" id="PS50112">
    <property type="entry name" value="PAS"/>
    <property type="match status" value="2"/>
</dbReference>
<feature type="non-terminal residue" evidence="8">
    <location>
        <position position="311"/>
    </location>
</feature>
<feature type="domain" description="PAS" evidence="6">
    <location>
        <begin position="103"/>
        <end position="173"/>
    </location>
</feature>
<dbReference type="Pfam" id="PF00989">
    <property type="entry name" value="PAS"/>
    <property type="match status" value="1"/>
</dbReference>
<dbReference type="EMBL" id="BARS01010351">
    <property type="protein sequence ID" value="GAF92607.1"/>
    <property type="molecule type" value="Genomic_DNA"/>
</dbReference>
<dbReference type="InterPro" id="IPR013656">
    <property type="entry name" value="PAS_4"/>
</dbReference>
<proteinExistence type="predicted"/>
<evidence type="ECO:0000256" key="4">
    <source>
        <dbReference type="ARBA" id="ARBA00022679"/>
    </source>
</evidence>